<feature type="domain" description="Methyltransferase small" evidence="1">
    <location>
        <begin position="38"/>
        <end position="131"/>
    </location>
</feature>
<evidence type="ECO:0000259" key="1">
    <source>
        <dbReference type="Pfam" id="PF05175"/>
    </source>
</evidence>
<keyword evidence="2" id="KW-0489">Methyltransferase</keyword>
<sequence length="250" mass="27642">MTGVEVPLLPGERVDRLGQTNLRIIQHPKRYAYAVDAVLLAAFARPEPGTRVVDLCSGNGAVALFLLARMGGEIDAVEISPELADMARRSAKLNGLEGRLHVYTGDVREVFRVLGAGRYDYLTCNPPYLPPHALPDNPFRALTHHEVALSFDAAAQAAARLLKERGRAAFVHRAERLTTVLAALRAARLEPKRLRLVHARAESPAELFLVEAKKGAGEGLTVLPPLVLLDDRGRTHPEMRRIYERLEMER</sequence>
<dbReference type="AlphaFoldDB" id="A0A2T5G567"/>
<evidence type="ECO:0000313" key="3">
    <source>
        <dbReference type="Proteomes" id="UP000244016"/>
    </source>
</evidence>
<dbReference type="PANTHER" id="PTHR47739:SF1">
    <property type="entry name" value="TRNA1(VAL) (ADENINE(37)-N6)-METHYLTRANSFERASE"/>
    <property type="match status" value="1"/>
</dbReference>
<proteinExistence type="predicted"/>
<dbReference type="EMBL" id="PEBW01000006">
    <property type="protein sequence ID" value="PTQ51329.1"/>
    <property type="molecule type" value="Genomic_DNA"/>
</dbReference>
<dbReference type="Pfam" id="PF05175">
    <property type="entry name" value="MTS"/>
    <property type="match status" value="1"/>
</dbReference>
<dbReference type="GO" id="GO:0032259">
    <property type="term" value="P:methylation"/>
    <property type="evidence" value="ECO:0007669"/>
    <property type="project" value="UniProtKB-KW"/>
</dbReference>
<dbReference type="Proteomes" id="UP000244016">
    <property type="component" value="Unassembled WGS sequence"/>
</dbReference>
<gene>
    <name evidence="2" type="ORF">BLITH_0155</name>
</gene>
<keyword evidence="2" id="KW-0808">Transferase</keyword>
<dbReference type="PANTHER" id="PTHR47739">
    <property type="entry name" value="TRNA1(VAL) (ADENINE(37)-N6)-METHYLTRANSFERASE"/>
    <property type="match status" value="1"/>
</dbReference>
<dbReference type="Gene3D" id="3.40.50.150">
    <property type="entry name" value="Vaccinia Virus protein VP39"/>
    <property type="match status" value="1"/>
</dbReference>
<dbReference type="InterPro" id="IPR029063">
    <property type="entry name" value="SAM-dependent_MTases_sf"/>
</dbReference>
<dbReference type="CDD" id="cd02440">
    <property type="entry name" value="AdoMet_MTases"/>
    <property type="match status" value="1"/>
</dbReference>
<organism evidence="2 3">
    <name type="scientific">Brockia lithotrophica</name>
    <dbReference type="NCBI Taxonomy" id="933949"/>
    <lineage>
        <taxon>Bacteria</taxon>
        <taxon>Bacillati</taxon>
        <taxon>Bacillota</taxon>
        <taxon>Bacilli</taxon>
        <taxon>Bacillales</taxon>
        <taxon>Bacillales Family X. Incertae Sedis</taxon>
        <taxon>Brockia</taxon>
    </lineage>
</organism>
<name>A0A2T5G567_9BACL</name>
<dbReference type="SUPFAM" id="SSF53335">
    <property type="entry name" value="S-adenosyl-L-methionine-dependent methyltransferases"/>
    <property type="match status" value="1"/>
</dbReference>
<comment type="caution">
    <text evidence="2">The sequence shown here is derived from an EMBL/GenBank/DDBJ whole genome shotgun (WGS) entry which is preliminary data.</text>
</comment>
<protein>
    <submittedName>
        <fullName evidence="2">tRNA (Adenine37-N(6))-methyltransferase TrmN6</fullName>
    </submittedName>
</protein>
<dbReference type="InterPro" id="IPR050210">
    <property type="entry name" value="tRNA_Adenine-N(6)_MTase"/>
</dbReference>
<accession>A0A2T5G567</accession>
<dbReference type="GO" id="GO:0008168">
    <property type="term" value="F:methyltransferase activity"/>
    <property type="evidence" value="ECO:0007669"/>
    <property type="project" value="UniProtKB-KW"/>
</dbReference>
<reference evidence="2 3" key="1">
    <citation type="submission" date="2017-08" db="EMBL/GenBank/DDBJ databases">
        <title>Burning lignite coal seam in the remote Altai Mountains harbors a hydrogen-driven thermophilic microbial community.</title>
        <authorList>
            <person name="Kadnikov V.V."/>
            <person name="Mardanov A.V."/>
            <person name="Ivasenko D."/>
            <person name="Beletsky A.V."/>
            <person name="Karnachuk O.V."/>
            <person name="Ravin N.V."/>
        </authorList>
    </citation>
    <scope>NUCLEOTIDE SEQUENCE [LARGE SCALE GENOMIC DNA]</scope>
    <source>
        <strain evidence="2">AL31</strain>
    </source>
</reference>
<evidence type="ECO:0000313" key="2">
    <source>
        <dbReference type="EMBL" id="PTQ51329.1"/>
    </source>
</evidence>
<dbReference type="InterPro" id="IPR007848">
    <property type="entry name" value="Small_mtfrase_dom"/>
</dbReference>